<organism evidence="3 4">
    <name type="scientific">Dryococelus australis</name>
    <dbReference type="NCBI Taxonomy" id="614101"/>
    <lineage>
        <taxon>Eukaryota</taxon>
        <taxon>Metazoa</taxon>
        <taxon>Ecdysozoa</taxon>
        <taxon>Arthropoda</taxon>
        <taxon>Hexapoda</taxon>
        <taxon>Insecta</taxon>
        <taxon>Pterygota</taxon>
        <taxon>Neoptera</taxon>
        <taxon>Polyneoptera</taxon>
        <taxon>Phasmatodea</taxon>
        <taxon>Verophasmatodea</taxon>
        <taxon>Anareolatae</taxon>
        <taxon>Phasmatidae</taxon>
        <taxon>Eurycanthinae</taxon>
        <taxon>Dryococelus</taxon>
    </lineage>
</organism>
<evidence type="ECO:0000313" key="3">
    <source>
        <dbReference type="EMBL" id="KAJ8866656.1"/>
    </source>
</evidence>
<feature type="transmembrane region" description="Helical" evidence="2">
    <location>
        <begin position="757"/>
        <end position="778"/>
    </location>
</feature>
<keyword evidence="2" id="KW-0472">Membrane</keyword>
<protein>
    <submittedName>
        <fullName evidence="3">Uncharacterized protein</fullName>
    </submittedName>
</protein>
<dbReference type="Proteomes" id="UP001159363">
    <property type="component" value="Chromosome 15"/>
</dbReference>
<feature type="region of interest" description="Disordered" evidence="1">
    <location>
        <begin position="307"/>
        <end position="328"/>
    </location>
</feature>
<keyword evidence="2" id="KW-1133">Transmembrane helix</keyword>
<comment type="caution">
    <text evidence="3">The sequence shown here is derived from an EMBL/GenBank/DDBJ whole genome shotgun (WGS) entry which is preliminary data.</text>
</comment>
<evidence type="ECO:0000256" key="1">
    <source>
        <dbReference type="SAM" id="MobiDB-lite"/>
    </source>
</evidence>
<evidence type="ECO:0000256" key="2">
    <source>
        <dbReference type="SAM" id="Phobius"/>
    </source>
</evidence>
<reference evidence="3 4" key="1">
    <citation type="submission" date="2023-02" db="EMBL/GenBank/DDBJ databases">
        <title>LHISI_Scaffold_Assembly.</title>
        <authorList>
            <person name="Stuart O.P."/>
            <person name="Cleave R."/>
            <person name="Magrath M.J.L."/>
            <person name="Mikheyev A.S."/>
        </authorList>
    </citation>
    <scope>NUCLEOTIDE SEQUENCE [LARGE SCALE GENOMIC DNA]</scope>
    <source>
        <strain evidence="3">Daus_M_001</strain>
        <tissue evidence="3">Leg muscle</tissue>
    </source>
</reference>
<dbReference type="EMBL" id="JARBHB010000016">
    <property type="protein sequence ID" value="KAJ8866656.1"/>
    <property type="molecule type" value="Genomic_DNA"/>
</dbReference>
<name>A0ABQ9G6K5_9NEOP</name>
<keyword evidence="2" id="KW-0812">Transmembrane</keyword>
<feature type="transmembrane region" description="Helical" evidence="2">
    <location>
        <begin position="730"/>
        <end position="750"/>
    </location>
</feature>
<evidence type="ECO:0000313" key="4">
    <source>
        <dbReference type="Proteomes" id="UP001159363"/>
    </source>
</evidence>
<proteinExistence type="predicted"/>
<gene>
    <name evidence="3" type="ORF">PR048_032517</name>
</gene>
<keyword evidence="4" id="KW-1185">Reference proteome</keyword>
<sequence>MYKKLNVVELLPEVNKGPSQPIYERTLNRELYAMDIDFNYRLHEDSCVVHAKLNRCGSRAHGGITPFVSCDSVKFVCNRVHPLNRTRRGSSATTKPRRDPWVMLGRRRAGEVNRAGDRHVRVLTPSVTRPQGRKGADFRRGRLEFGVTATVTKRPRLADHRPSSWTSGKPIFRTSSLAFRQGRLASPQRCGFQGLGWYCPFAVRVLQNQPAHNHVVDKIAFKRVYTELTVAIGSEFVRDTLDDSALIADLQGNKKRIPSCQKCGNPGATANEQTSVRLAVTGQTHAGVFPLKMAGREKRRCDLARDGRYRRGSPPFPPPFNSGATPYSPRSPSSALKITLLRAAQTLFAHSVRWTFFPRKSARQFKYKLGGKLNACNLTVSLDRRMDKVTEPMAMLILHKAEEYTTCIQVHTVRREHSTPVERLALRGDGVLNVRGIVAFISPALHGIKCGKKLQLGGGLKAGSMVVAQTLCVIARGHETAIRVVRGGGGSHEGGTPMLRSPLNYARGRADELHFLDAGRLAAHTQLPWGVSTTGATLNTFYASVIDRDPRNSRFRLPAGYTSHAVSFSLPYSVVMPILVLCFPLIQDGEEFTLTNLERRCEALKFEFSKTPANVVLFPTFGAEKRGRDKDAIATCIKSPVASKRKALNCRAVFTSHCVYLWDLQRRPYYFIGGNSLARRMNKVMRPITMLILHKAEEYIACIEVDLKQGFQTPSVSAGDGDLDQTRPALVWYAIAAVILACTAPVMAFFRLAIPHFIPGLVIGPLLFSVAGSMSYLANHIAVQRRTALHVTLRETTPQEIFRVFINGGEIVVNRRYHHFMAAHIAAGIPAHAQGRVEDCTRTKYGSRYRVISAFGCVRALVRDGNTARLARRSDEALGVRVSVARIAPSLLDLGRAAT</sequence>
<accession>A0ABQ9G6K5</accession>